<dbReference type="InterPro" id="IPR008984">
    <property type="entry name" value="SMAD_FHA_dom_sf"/>
</dbReference>
<dbReference type="EMBL" id="SOFG01000001">
    <property type="protein sequence ID" value="TFB91301.1"/>
    <property type="molecule type" value="Genomic_DNA"/>
</dbReference>
<proteinExistence type="predicted"/>
<evidence type="ECO:0000313" key="3">
    <source>
        <dbReference type="EMBL" id="TFB91301.1"/>
    </source>
</evidence>
<dbReference type="Gene3D" id="2.60.200.20">
    <property type="match status" value="1"/>
</dbReference>
<name>A0ABY2IJX1_9MICO</name>
<evidence type="ECO:0000313" key="4">
    <source>
        <dbReference type="Proteomes" id="UP000297608"/>
    </source>
</evidence>
<sequence length="171" mass="17598">PAAPAAPAAPLSPAPAVAAPLSRADLVGVSDDTGHDGVVTAEEGAAADVDDMEATRISARRAKPWTFETETGAQVSLTGPVVYLGRNPSGSGEYPDAQLVAVIDTGKTVSKSHARIELSNGVWSITDLHSTNGIVLIDDGGDERELVAGASALLTERFLLGELPARIFLET</sequence>
<feature type="domain" description="FHA" evidence="2">
    <location>
        <begin position="82"/>
        <end position="136"/>
    </location>
</feature>
<dbReference type="Pfam" id="PF00498">
    <property type="entry name" value="FHA"/>
    <property type="match status" value="1"/>
</dbReference>
<dbReference type="SUPFAM" id="SSF49879">
    <property type="entry name" value="SMAD/FHA domain"/>
    <property type="match status" value="1"/>
</dbReference>
<evidence type="ECO:0000259" key="2">
    <source>
        <dbReference type="PROSITE" id="PS50006"/>
    </source>
</evidence>
<feature type="non-terminal residue" evidence="3">
    <location>
        <position position="1"/>
    </location>
</feature>
<gene>
    <name evidence="3" type="ORF">E3O44_00090</name>
</gene>
<reference evidence="3 4" key="1">
    <citation type="submission" date="2019-03" db="EMBL/GenBank/DDBJ databases">
        <title>Genomics of glacier-inhabiting Cryobacterium strains.</title>
        <authorList>
            <person name="Liu Q."/>
            <person name="Xin Y.-H."/>
        </authorList>
    </citation>
    <scope>NUCLEOTIDE SEQUENCE [LARGE SCALE GENOMIC DNA]</scope>
    <source>
        <strain evidence="3 4">MDB2-B</strain>
    </source>
</reference>
<comment type="caution">
    <text evidence="3">The sequence shown here is derived from an EMBL/GenBank/DDBJ whole genome shotgun (WGS) entry which is preliminary data.</text>
</comment>
<dbReference type="RefSeq" id="WP_134531652.1">
    <property type="nucleotide sequence ID" value="NZ_SOFG01000001.1"/>
</dbReference>
<keyword evidence="1" id="KW-0597">Phosphoprotein</keyword>
<dbReference type="CDD" id="cd00060">
    <property type="entry name" value="FHA"/>
    <property type="match status" value="1"/>
</dbReference>
<keyword evidence="4" id="KW-1185">Reference proteome</keyword>
<organism evidence="3 4">
    <name type="scientific">Cryobacterium algoricola</name>
    <dbReference type="NCBI Taxonomy" id="1259183"/>
    <lineage>
        <taxon>Bacteria</taxon>
        <taxon>Bacillati</taxon>
        <taxon>Actinomycetota</taxon>
        <taxon>Actinomycetes</taxon>
        <taxon>Micrococcales</taxon>
        <taxon>Microbacteriaceae</taxon>
        <taxon>Cryobacterium</taxon>
    </lineage>
</organism>
<evidence type="ECO:0000256" key="1">
    <source>
        <dbReference type="ARBA" id="ARBA00022553"/>
    </source>
</evidence>
<dbReference type="Proteomes" id="UP000297608">
    <property type="component" value="Unassembled WGS sequence"/>
</dbReference>
<dbReference type="PROSITE" id="PS50006">
    <property type="entry name" value="FHA_DOMAIN"/>
    <property type="match status" value="1"/>
</dbReference>
<dbReference type="InterPro" id="IPR000253">
    <property type="entry name" value="FHA_dom"/>
</dbReference>
<protein>
    <submittedName>
        <fullName evidence="3">FHA domain-containing protein</fullName>
    </submittedName>
</protein>
<accession>A0ABY2IJX1</accession>